<keyword evidence="3" id="KW-0804">Transcription</keyword>
<dbReference type="GO" id="GO:0005829">
    <property type="term" value="C:cytosol"/>
    <property type="evidence" value="ECO:0007669"/>
    <property type="project" value="TreeGrafter"/>
</dbReference>
<evidence type="ECO:0000256" key="3">
    <source>
        <dbReference type="ARBA" id="ARBA00023163"/>
    </source>
</evidence>
<reference evidence="5 8" key="1">
    <citation type="submission" date="2021-06" db="EMBL/GenBank/DDBJ databases">
        <title>Collection of gut derived symbiotic bacterial strains cultured from healthy donors.</title>
        <authorList>
            <person name="Lin H."/>
            <person name="Littmann E."/>
            <person name="Pamer E.G."/>
        </authorList>
    </citation>
    <scope>NUCLEOTIDE SEQUENCE</scope>
    <source>
        <strain evidence="6 8">MSK.21.70</strain>
        <strain evidence="5">MSK.21.82</strain>
    </source>
</reference>
<feature type="domain" description="HTH cro/C1-type" evidence="4">
    <location>
        <begin position="11"/>
        <end position="65"/>
    </location>
</feature>
<proteinExistence type="predicted"/>
<dbReference type="SMART" id="SM00530">
    <property type="entry name" value="HTH_XRE"/>
    <property type="match status" value="1"/>
</dbReference>
<evidence type="ECO:0000313" key="6">
    <source>
        <dbReference type="EMBL" id="MBV3393736.1"/>
    </source>
</evidence>
<dbReference type="CDD" id="cd00093">
    <property type="entry name" value="HTH_XRE"/>
    <property type="match status" value="1"/>
</dbReference>
<evidence type="ECO:0000256" key="1">
    <source>
        <dbReference type="ARBA" id="ARBA00023015"/>
    </source>
</evidence>
<dbReference type="InterPro" id="IPR010982">
    <property type="entry name" value="Lambda_DNA-bd_dom_sf"/>
</dbReference>
<comment type="caution">
    <text evidence="5">The sequence shown here is derived from an EMBL/GenBank/DDBJ whole genome shotgun (WGS) entry which is preliminary data.</text>
</comment>
<dbReference type="Gene3D" id="1.10.260.40">
    <property type="entry name" value="lambda repressor-like DNA-binding domains"/>
    <property type="match status" value="1"/>
</dbReference>
<evidence type="ECO:0000259" key="4">
    <source>
        <dbReference type="PROSITE" id="PS50943"/>
    </source>
</evidence>
<dbReference type="SUPFAM" id="SSF47413">
    <property type="entry name" value="lambda repressor-like DNA-binding domains"/>
    <property type="match status" value="1"/>
</dbReference>
<dbReference type="GO" id="GO:0003677">
    <property type="term" value="F:DNA binding"/>
    <property type="evidence" value="ECO:0007669"/>
    <property type="project" value="UniProtKB-KW"/>
</dbReference>
<gene>
    <name evidence="5" type="ORF">KSV97_10810</name>
    <name evidence="6" type="ORF">KSW06_10890</name>
</gene>
<dbReference type="InterPro" id="IPR050807">
    <property type="entry name" value="TransReg_Diox_bact_type"/>
</dbReference>
<evidence type="ECO:0000256" key="2">
    <source>
        <dbReference type="ARBA" id="ARBA00023125"/>
    </source>
</evidence>
<dbReference type="PANTHER" id="PTHR46797">
    <property type="entry name" value="HTH-TYPE TRANSCRIPTIONAL REGULATOR"/>
    <property type="match status" value="1"/>
</dbReference>
<sequence length="68" mass="7911">MTVTERFGMRIKELRMQQGISQEELGFRCHLSKNYISDVERGTRNVSLKAIDQFARGLGITLKDLFNY</sequence>
<keyword evidence="2" id="KW-0238">DNA-binding</keyword>
<dbReference type="AlphaFoldDB" id="A0AAW4MW33"/>
<accession>A0AAW4MW33</accession>
<dbReference type="EMBL" id="JAHOEL010000116">
    <property type="protein sequence ID" value="MBV3393736.1"/>
    <property type="molecule type" value="Genomic_DNA"/>
</dbReference>
<organism evidence="5 7">
    <name type="scientific">Catenibacterium mitsuokai</name>
    <dbReference type="NCBI Taxonomy" id="100886"/>
    <lineage>
        <taxon>Bacteria</taxon>
        <taxon>Bacillati</taxon>
        <taxon>Bacillota</taxon>
        <taxon>Erysipelotrichia</taxon>
        <taxon>Erysipelotrichales</taxon>
        <taxon>Coprobacillaceae</taxon>
        <taxon>Catenibacterium</taxon>
    </lineage>
</organism>
<dbReference type="PROSITE" id="PS50943">
    <property type="entry name" value="HTH_CROC1"/>
    <property type="match status" value="1"/>
</dbReference>
<dbReference type="Pfam" id="PF01381">
    <property type="entry name" value="HTH_3"/>
    <property type="match status" value="1"/>
</dbReference>
<evidence type="ECO:0000313" key="7">
    <source>
        <dbReference type="Proteomes" id="UP001196408"/>
    </source>
</evidence>
<dbReference type="Proteomes" id="UP001197492">
    <property type="component" value="Unassembled WGS sequence"/>
</dbReference>
<dbReference type="Proteomes" id="UP001196408">
    <property type="component" value="Unassembled WGS sequence"/>
</dbReference>
<keyword evidence="1" id="KW-0805">Transcription regulation</keyword>
<dbReference type="RefSeq" id="WP_022424406.1">
    <property type="nucleotide sequence ID" value="NZ_JADPAM010000007.1"/>
</dbReference>
<evidence type="ECO:0000313" key="8">
    <source>
        <dbReference type="Proteomes" id="UP001197492"/>
    </source>
</evidence>
<dbReference type="EMBL" id="JAHOEF010000112">
    <property type="protein sequence ID" value="MBV3383689.1"/>
    <property type="molecule type" value="Genomic_DNA"/>
</dbReference>
<protein>
    <submittedName>
        <fullName evidence="5">Helix-turn-helix transcriptional regulator</fullName>
    </submittedName>
</protein>
<dbReference type="GO" id="GO:0003700">
    <property type="term" value="F:DNA-binding transcription factor activity"/>
    <property type="evidence" value="ECO:0007669"/>
    <property type="project" value="TreeGrafter"/>
</dbReference>
<dbReference type="PANTHER" id="PTHR46797:SF23">
    <property type="entry name" value="HTH-TYPE TRANSCRIPTIONAL REGULATOR SUTR"/>
    <property type="match status" value="1"/>
</dbReference>
<name>A0AAW4MW33_9FIRM</name>
<keyword evidence="8" id="KW-1185">Reference proteome</keyword>
<dbReference type="GeneID" id="301324452"/>
<dbReference type="InterPro" id="IPR001387">
    <property type="entry name" value="Cro/C1-type_HTH"/>
</dbReference>
<evidence type="ECO:0000313" key="5">
    <source>
        <dbReference type="EMBL" id="MBV3383689.1"/>
    </source>
</evidence>